<dbReference type="AlphaFoldDB" id="A0A7W8HDS4"/>
<protein>
    <recommendedName>
        <fullName evidence="1">Phospholipase C/D domain-containing protein</fullName>
    </recommendedName>
</protein>
<comment type="caution">
    <text evidence="2">The sequence shown here is derived from an EMBL/GenBank/DDBJ whole genome shotgun (WGS) entry which is preliminary data.</text>
</comment>
<evidence type="ECO:0000313" key="2">
    <source>
        <dbReference type="EMBL" id="MBB5265827.1"/>
    </source>
</evidence>
<organism evidence="2 3">
    <name type="scientific">Catenibacillus scindens</name>
    <dbReference type="NCBI Taxonomy" id="673271"/>
    <lineage>
        <taxon>Bacteria</taxon>
        <taxon>Bacillati</taxon>
        <taxon>Bacillota</taxon>
        <taxon>Clostridia</taxon>
        <taxon>Lachnospirales</taxon>
        <taxon>Lachnospiraceae</taxon>
        <taxon>Catenibacillus</taxon>
    </lineage>
</organism>
<evidence type="ECO:0000313" key="3">
    <source>
        <dbReference type="Proteomes" id="UP000543642"/>
    </source>
</evidence>
<accession>A0A7W8HDS4</accession>
<feature type="domain" description="Phospholipase C/D" evidence="1">
    <location>
        <begin position="7"/>
        <end position="146"/>
    </location>
</feature>
<sequence length="288" mass="33598">MPSTYAHFCFGREIYKRLPAAIKNIVGEQPQLFNIGLHGPDIFFYYKPLTNNPVNTLGFRMHNQPASDFFLYAADVLEDFKKGSPEYKASLSYLMGFICHFVLDSTCHGYIENKIRVSGLSHTTIETEFDRHLMIKDHLNPLSHHLTDHIHPTPENVLIIHHFFDELTVRQIYKSLKSMIWYNDLLVAPGKIKRSLILALLKLTGNYREMHGLIVSRQPVETCSDSCLRLEKLFTKAIELGLTLLKNYWDYIINNEPIDKYFIRTFGPEMNWQSIPVYSYQEELTYEI</sequence>
<dbReference type="InterPro" id="IPR029002">
    <property type="entry name" value="PLPC/GPLD1"/>
</dbReference>
<evidence type="ECO:0000259" key="1">
    <source>
        <dbReference type="Pfam" id="PF00882"/>
    </source>
</evidence>
<reference evidence="2 3" key="1">
    <citation type="submission" date="2020-08" db="EMBL/GenBank/DDBJ databases">
        <title>Genomic Encyclopedia of Type Strains, Phase IV (KMG-IV): sequencing the most valuable type-strain genomes for metagenomic binning, comparative biology and taxonomic classification.</title>
        <authorList>
            <person name="Goeker M."/>
        </authorList>
    </citation>
    <scope>NUCLEOTIDE SEQUENCE [LARGE SCALE GENOMIC DNA]</scope>
    <source>
        <strain evidence="2 3">DSM 106146</strain>
    </source>
</reference>
<dbReference type="EMBL" id="JACHFW010000015">
    <property type="protein sequence ID" value="MBB5265827.1"/>
    <property type="molecule type" value="Genomic_DNA"/>
</dbReference>
<dbReference type="Proteomes" id="UP000543642">
    <property type="component" value="Unassembled WGS sequence"/>
</dbReference>
<dbReference type="Pfam" id="PF00882">
    <property type="entry name" value="Zn_dep_PLPC"/>
    <property type="match status" value="1"/>
</dbReference>
<name>A0A7W8HDS4_9FIRM</name>
<keyword evidence="3" id="KW-1185">Reference proteome</keyword>
<dbReference type="RefSeq" id="WP_183775934.1">
    <property type="nucleotide sequence ID" value="NZ_CAWVEG010000063.1"/>
</dbReference>
<gene>
    <name evidence="2" type="ORF">HNP82_002978</name>
</gene>
<proteinExistence type="predicted"/>